<keyword evidence="4" id="KW-0408">Iron</keyword>
<organism evidence="8 9">
    <name type="scientific">Maribacter arenosus</name>
    <dbReference type="NCBI Taxonomy" id="1854708"/>
    <lineage>
        <taxon>Bacteria</taxon>
        <taxon>Pseudomonadati</taxon>
        <taxon>Bacteroidota</taxon>
        <taxon>Flavobacteriia</taxon>
        <taxon>Flavobacteriales</taxon>
        <taxon>Flavobacteriaceae</taxon>
        <taxon>Maribacter</taxon>
    </lineage>
</organism>
<dbReference type="SFLD" id="SFLDG01067">
    <property type="entry name" value="SPASM/twitch_domain_containing"/>
    <property type="match status" value="1"/>
</dbReference>
<dbReference type="RefSeq" id="WP_188312606.1">
    <property type="nucleotide sequence ID" value="NZ_JABTCG010000001.1"/>
</dbReference>
<comment type="cofactor">
    <cofactor evidence="1">
        <name>[4Fe-4S] cluster</name>
        <dbReference type="ChEBI" id="CHEBI:49883"/>
    </cofactor>
</comment>
<evidence type="ECO:0000256" key="4">
    <source>
        <dbReference type="ARBA" id="ARBA00023004"/>
    </source>
</evidence>
<keyword evidence="9" id="KW-1185">Reference proteome</keyword>
<dbReference type="InterPro" id="IPR013785">
    <property type="entry name" value="Aldolase_TIM"/>
</dbReference>
<comment type="caution">
    <text evidence="8">The sequence shown here is derived from an EMBL/GenBank/DDBJ whole genome shotgun (WGS) entry which is preliminary data.</text>
</comment>
<dbReference type="PANTHER" id="PTHR11228:SF7">
    <property type="entry name" value="PQQA PEPTIDE CYCLASE"/>
    <property type="match status" value="1"/>
</dbReference>
<name>A0ABR7VBD7_9FLAO</name>
<evidence type="ECO:0000256" key="6">
    <source>
        <dbReference type="SAM" id="Phobius"/>
    </source>
</evidence>
<dbReference type="CDD" id="cd01335">
    <property type="entry name" value="Radical_SAM"/>
    <property type="match status" value="1"/>
</dbReference>
<evidence type="ECO:0000313" key="8">
    <source>
        <dbReference type="EMBL" id="MBD0849482.1"/>
    </source>
</evidence>
<proteinExistence type="predicted"/>
<keyword evidence="6" id="KW-0812">Transmembrane</keyword>
<keyword evidence="6" id="KW-1133">Transmembrane helix</keyword>
<evidence type="ECO:0000313" key="9">
    <source>
        <dbReference type="Proteomes" id="UP000598350"/>
    </source>
</evidence>
<dbReference type="Pfam" id="PF04055">
    <property type="entry name" value="Radical_SAM"/>
    <property type="match status" value="1"/>
</dbReference>
<evidence type="ECO:0000259" key="7">
    <source>
        <dbReference type="PROSITE" id="PS51918"/>
    </source>
</evidence>
<evidence type="ECO:0000256" key="2">
    <source>
        <dbReference type="ARBA" id="ARBA00022691"/>
    </source>
</evidence>
<protein>
    <submittedName>
        <fullName evidence="8">Radical SAM protein</fullName>
    </submittedName>
</protein>
<feature type="domain" description="Radical SAM core" evidence="7">
    <location>
        <begin position="122"/>
        <end position="340"/>
    </location>
</feature>
<dbReference type="PROSITE" id="PS51918">
    <property type="entry name" value="RADICAL_SAM"/>
    <property type="match status" value="1"/>
</dbReference>
<keyword evidence="3" id="KW-0479">Metal-binding</keyword>
<gene>
    <name evidence="8" type="ORF">HPE63_02285</name>
</gene>
<sequence>MIVELQEKTVHDTVKASGIGDRGKKQCIVSGFRMKLIHFKLKLSLLGIAMTCYTNPLLWIKSLHYLVRLRKRFLGNNKLQKMVYAGGKYYMGLYTPGWNSRVYKQFIASQLNDYMPVRGGGANRFNTVFLAITKKCALQCEHCFEWESLNKKEVLADVELKEIVRKIQARGVSQIHLSGGEPLLKMDTLINVLEQANKSTDFWVLTSGFKLTNNNARRLKNAGLTGVVISLDHFIPEEHNTFRQFKDAYYWVEEAVNNGNNNELVTALSLCATRAFISKENLMSYMELAKQLKVSFVQILEPKAVGHYTNKDVLLSLDHLKILEDFFLEMNFHPDYKTYPIVTYHGYYQRRQGCFSAGIKGLYIDTDGDMNACPFCHKKTGNVLDGSFDKNLEVLKSEGCPSYTPN</sequence>
<dbReference type="PANTHER" id="PTHR11228">
    <property type="entry name" value="RADICAL SAM DOMAIN PROTEIN"/>
    <property type="match status" value="1"/>
</dbReference>
<keyword evidence="5" id="KW-0411">Iron-sulfur</keyword>
<reference evidence="8 9" key="1">
    <citation type="submission" date="2020-05" db="EMBL/GenBank/DDBJ databases">
        <title>The draft genome sequence of Maribacter arenosus CAU 1321.</title>
        <authorList>
            <person name="Mu L."/>
        </authorList>
    </citation>
    <scope>NUCLEOTIDE SEQUENCE [LARGE SCALE GENOMIC DNA]</scope>
    <source>
        <strain evidence="8 9">CAU 1321</strain>
    </source>
</reference>
<dbReference type="SFLD" id="SFLDS00029">
    <property type="entry name" value="Radical_SAM"/>
    <property type="match status" value="1"/>
</dbReference>
<evidence type="ECO:0000256" key="3">
    <source>
        <dbReference type="ARBA" id="ARBA00022723"/>
    </source>
</evidence>
<dbReference type="Proteomes" id="UP000598350">
    <property type="component" value="Unassembled WGS sequence"/>
</dbReference>
<keyword evidence="2" id="KW-0949">S-adenosyl-L-methionine</keyword>
<dbReference type="EMBL" id="JABTCG010000001">
    <property type="protein sequence ID" value="MBD0849482.1"/>
    <property type="molecule type" value="Genomic_DNA"/>
</dbReference>
<feature type="transmembrane region" description="Helical" evidence="6">
    <location>
        <begin position="43"/>
        <end position="60"/>
    </location>
</feature>
<dbReference type="SUPFAM" id="SSF102114">
    <property type="entry name" value="Radical SAM enzymes"/>
    <property type="match status" value="1"/>
</dbReference>
<evidence type="ECO:0000256" key="1">
    <source>
        <dbReference type="ARBA" id="ARBA00001966"/>
    </source>
</evidence>
<accession>A0ABR7VBD7</accession>
<dbReference type="InterPro" id="IPR050377">
    <property type="entry name" value="Radical_SAM_PqqE_MftC-like"/>
</dbReference>
<dbReference type="InterPro" id="IPR007197">
    <property type="entry name" value="rSAM"/>
</dbReference>
<dbReference type="Gene3D" id="3.20.20.70">
    <property type="entry name" value="Aldolase class I"/>
    <property type="match status" value="1"/>
</dbReference>
<evidence type="ECO:0000256" key="5">
    <source>
        <dbReference type="ARBA" id="ARBA00023014"/>
    </source>
</evidence>
<dbReference type="InterPro" id="IPR058240">
    <property type="entry name" value="rSAM_sf"/>
</dbReference>
<keyword evidence="6" id="KW-0472">Membrane</keyword>